<reference evidence="3 4" key="1">
    <citation type="submission" date="2016-10" db="EMBL/GenBank/DDBJ databases">
        <authorList>
            <person name="de Groot N.N."/>
        </authorList>
    </citation>
    <scope>NUCLEOTIDE SEQUENCE [LARGE SCALE GENOMIC DNA]</scope>
    <source>
        <strain evidence="3 4">EP1-55-1</strain>
    </source>
</reference>
<dbReference type="InterPro" id="IPR001509">
    <property type="entry name" value="Epimerase_deHydtase"/>
</dbReference>
<dbReference type="PANTHER" id="PTHR43000">
    <property type="entry name" value="DTDP-D-GLUCOSE 4,6-DEHYDRATASE-RELATED"/>
    <property type="match status" value="1"/>
</dbReference>
<protein>
    <submittedName>
        <fullName evidence="3">Nucleoside-diphosphate-sugar epimerase</fullName>
    </submittedName>
</protein>
<gene>
    <name evidence="3" type="ORF">SAMN05216234_10223</name>
</gene>
<proteinExistence type="inferred from homology"/>
<evidence type="ECO:0000313" key="3">
    <source>
        <dbReference type="EMBL" id="SFO91907.1"/>
    </source>
</evidence>
<organism evidence="3 4">
    <name type="scientific">Hydrogenimonas thermophila</name>
    <dbReference type="NCBI Taxonomy" id="223786"/>
    <lineage>
        <taxon>Bacteria</taxon>
        <taxon>Pseudomonadati</taxon>
        <taxon>Campylobacterota</taxon>
        <taxon>Epsilonproteobacteria</taxon>
        <taxon>Campylobacterales</taxon>
        <taxon>Hydrogenimonadaceae</taxon>
        <taxon>Hydrogenimonas</taxon>
    </lineage>
</organism>
<dbReference type="Gene3D" id="3.40.50.720">
    <property type="entry name" value="NAD(P)-binding Rossmann-like Domain"/>
    <property type="match status" value="1"/>
</dbReference>
<dbReference type="Pfam" id="PF01370">
    <property type="entry name" value="Epimerase"/>
    <property type="match status" value="1"/>
</dbReference>
<dbReference type="OrthoDB" id="9801785at2"/>
<evidence type="ECO:0000256" key="1">
    <source>
        <dbReference type="ARBA" id="ARBA00007637"/>
    </source>
</evidence>
<sequence>MKILVTGATGFIGQNLVKSLVENQDVYAIVRENSELSKIDSRVNIFRYNGNINTLIEFFQKEKFDGIIHLASLFLASHKPQDIPSLIDSNVKFGTELLECAKLSNVKWFINTGTFWQNYQDEDYNPVNLYAATKEAFEKIAKYYTETSNIIFTTIKLNDTFGPNDTRNKIFNLWQKISKSGETLDMSKGEQIIDISYIEDVVSAYEILINHLNSSSANEFKNKTFAVRSNERVNLKQLATIFEEATGYKLNINWGAREYREREVMHPWSNGVLIPGWKPKYSLKEAIKNTIFGDK</sequence>
<dbReference type="EMBL" id="FOXB01000002">
    <property type="protein sequence ID" value="SFO91907.1"/>
    <property type="molecule type" value="Genomic_DNA"/>
</dbReference>
<accession>A0A1I5L3N3</accession>
<dbReference type="RefSeq" id="WP_092910020.1">
    <property type="nucleotide sequence ID" value="NZ_FOXB01000002.1"/>
</dbReference>
<evidence type="ECO:0000259" key="2">
    <source>
        <dbReference type="Pfam" id="PF01370"/>
    </source>
</evidence>
<dbReference type="SUPFAM" id="SSF51735">
    <property type="entry name" value="NAD(P)-binding Rossmann-fold domains"/>
    <property type="match status" value="1"/>
</dbReference>
<evidence type="ECO:0000313" key="4">
    <source>
        <dbReference type="Proteomes" id="UP000199227"/>
    </source>
</evidence>
<dbReference type="InterPro" id="IPR036291">
    <property type="entry name" value="NAD(P)-bd_dom_sf"/>
</dbReference>
<keyword evidence="4" id="KW-1185">Reference proteome</keyword>
<feature type="domain" description="NAD-dependent epimerase/dehydratase" evidence="2">
    <location>
        <begin position="3"/>
        <end position="217"/>
    </location>
</feature>
<name>A0A1I5L3N3_9BACT</name>
<dbReference type="AlphaFoldDB" id="A0A1I5L3N3"/>
<comment type="similarity">
    <text evidence="1">Belongs to the NAD(P)-dependent epimerase/dehydratase family.</text>
</comment>
<dbReference type="Proteomes" id="UP000199227">
    <property type="component" value="Unassembled WGS sequence"/>
</dbReference>
<dbReference type="STRING" id="223786.SAMN05216234_10223"/>